<accession>A0ACD5VBH7</accession>
<reference evidence="1" key="1">
    <citation type="submission" date="2021-05" db="EMBL/GenBank/DDBJ databases">
        <authorList>
            <person name="Scholz U."/>
            <person name="Mascher M."/>
            <person name="Fiebig A."/>
        </authorList>
    </citation>
    <scope>NUCLEOTIDE SEQUENCE [LARGE SCALE GENOMIC DNA]</scope>
</reference>
<organism evidence="1 2">
    <name type="scientific">Avena sativa</name>
    <name type="common">Oat</name>
    <dbReference type="NCBI Taxonomy" id="4498"/>
    <lineage>
        <taxon>Eukaryota</taxon>
        <taxon>Viridiplantae</taxon>
        <taxon>Streptophyta</taxon>
        <taxon>Embryophyta</taxon>
        <taxon>Tracheophyta</taxon>
        <taxon>Spermatophyta</taxon>
        <taxon>Magnoliopsida</taxon>
        <taxon>Liliopsida</taxon>
        <taxon>Poales</taxon>
        <taxon>Poaceae</taxon>
        <taxon>BOP clade</taxon>
        <taxon>Pooideae</taxon>
        <taxon>Poodae</taxon>
        <taxon>Poeae</taxon>
        <taxon>Poeae Chloroplast Group 1 (Aveneae type)</taxon>
        <taxon>Aveninae</taxon>
        <taxon>Avena</taxon>
    </lineage>
</organism>
<evidence type="ECO:0000313" key="1">
    <source>
        <dbReference type="EnsemblPlants" id="AVESA.00010b.r2.2DG0394670.1.CDS"/>
    </source>
</evidence>
<name>A0ACD5VBH7_AVESA</name>
<proteinExistence type="predicted"/>
<sequence>MSPCKRRCRAAGKAGTDRRRAAKVDAPEVERPAGVPAKDRTEEVVAEAEAPGVMEVGDAGRTAIGVDGVCPELPNAEDMSLATAAAEPSRSTRRRRKSAALMEAEADAEHERRKRRCGAVGAARRRRAAKDDKPKEPVGVLVAGAAGMMEVDGAVCRTAIREDDVCAEEPDAEAMRLDEEEAEAAALEAEEHAMGGAGTLGARKRVGRPRATERRVVDGDSEDHFVGDPVPEDEARRRWPERYTTKDCAGSHTRRSDEEITGASARCHYRTACVDDHHFDLGDDVYLKVISPKLLDVHDHTHDRNRLFLSEEKDDNMIESIISKANISYVRPNMTDEEKSQLISKSDFYYDMFYSVACSTFANIPAENGGATSSEATSEISCDDPDSSKETPIADFAASPEQVKTATLLDLYAGCGAMSTGLCLGAALSGIKLNTQWAVDLNTHACNSLKRNNPCTQVRNEKAEDFLSLLRQWEVRWKTCDPSQDTWEPVDGLSDSPECIKEFVVSGYKESILPLPGCVDVICGGPPCQGITGLNRFRKLEDPLNDERNKQLVVFMDIVKYLRPKYVLMENVVDILKFADGFLGRYALSRLVALSYQARLGMMVAGCYGLPQFRMRAFLWGALPSVVLPKFPLPTHDVVKRGLVPKSFSQCLVAYTETEDRHLEKALVLRDAISDLPKVGIHLSYYTNDRIPTYIRLSRKDMLDYSFGDAATPNESQLFDHQPLQLNKDDYERVQQIPMKKGANFRDLKGVQVGAKNTVEFIPDFPRAVLPSGKPLVPPYAMTFMKGKSTKPFGRLWWDETVPTVVTRAEPHNQIILHPTQHRVLTVRENARLQGFPDYYRLFGPIKQKYIQVGNAVAVPVARALGYSFGQAYQGEFHGDQPLFKLPRKFIPMNQATETRATSVGTSVGEAEKNVYSTVRSVSVHKLALCHWTCMFTADRHGDSISAILICLYLQFSVLTHAVESADATLCSACLTGALAN</sequence>
<keyword evidence="2" id="KW-1185">Reference proteome</keyword>
<dbReference type="EnsemblPlants" id="AVESA.00010b.r2.2DG0394670.1">
    <property type="protein sequence ID" value="AVESA.00010b.r2.2DG0394670.1.CDS"/>
    <property type="gene ID" value="AVESA.00010b.r2.2DG0394670"/>
</dbReference>
<protein>
    <submittedName>
        <fullName evidence="1">Uncharacterized protein</fullName>
    </submittedName>
</protein>
<dbReference type="Proteomes" id="UP001732700">
    <property type="component" value="Chromosome 2D"/>
</dbReference>
<evidence type="ECO:0000313" key="2">
    <source>
        <dbReference type="Proteomes" id="UP001732700"/>
    </source>
</evidence>
<reference evidence="1" key="2">
    <citation type="submission" date="2025-09" db="UniProtKB">
        <authorList>
            <consortium name="EnsemblPlants"/>
        </authorList>
    </citation>
    <scope>IDENTIFICATION</scope>
</reference>